<dbReference type="Gene3D" id="3.90.550.10">
    <property type="entry name" value="Spore Coat Polysaccharide Biosynthesis Protein SpsA, Chain A"/>
    <property type="match status" value="1"/>
</dbReference>
<dbReference type="InterPro" id="IPR001173">
    <property type="entry name" value="Glyco_trans_2-like"/>
</dbReference>
<evidence type="ECO:0000259" key="1">
    <source>
        <dbReference type="Pfam" id="PF00535"/>
    </source>
</evidence>
<dbReference type="PANTHER" id="PTHR22916:SF3">
    <property type="entry name" value="UDP-GLCNAC:BETAGAL BETA-1,3-N-ACETYLGLUCOSAMINYLTRANSFERASE-LIKE PROTEIN 1"/>
    <property type="match status" value="1"/>
</dbReference>
<dbReference type="InterPro" id="IPR029044">
    <property type="entry name" value="Nucleotide-diphossugar_trans"/>
</dbReference>
<gene>
    <name evidence="2" type="ORF">FYJ84_02120</name>
</gene>
<evidence type="ECO:0000313" key="3">
    <source>
        <dbReference type="Proteomes" id="UP000433181"/>
    </source>
</evidence>
<dbReference type="GO" id="GO:0016758">
    <property type="term" value="F:hexosyltransferase activity"/>
    <property type="evidence" value="ECO:0007669"/>
    <property type="project" value="UniProtKB-ARBA"/>
</dbReference>
<dbReference type="AlphaFoldDB" id="A0A6I2UG88"/>
<protein>
    <submittedName>
        <fullName evidence="2">Glycosyltransferase family 2 protein</fullName>
    </submittedName>
</protein>
<comment type="caution">
    <text evidence="2">The sequence shown here is derived from an EMBL/GenBank/DDBJ whole genome shotgun (WGS) entry which is preliminary data.</text>
</comment>
<keyword evidence="3" id="KW-1185">Reference proteome</keyword>
<dbReference type="GeneID" id="96777703"/>
<reference evidence="2 3" key="1">
    <citation type="submission" date="2019-08" db="EMBL/GenBank/DDBJ databases">
        <title>In-depth cultivation of the pig gut microbiome towards novel bacterial diversity and tailored functional studies.</title>
        <authorList>
            <person name="Wylensek D."/>
            <person name="Hitch T.C.A."/>
            <person name="Clavel T."/>
        </authorList>
    </citation>
    <scope>NUCLEOTIDE SEQUENCE [LARGE SCALE GENOMIC DNA]</scope>
    <source>
        <strain evidence="2 3">WCA-693-APC-5D-A</strain>
    </source>
</reference>
<accession>A0A6I2UG88</accession>
<proteinExistence type="predicted"/>
<dbReference type="PANTHER" id="PTHR22916">
    <property type="entry name" value="GLYCOSYLTRANSFERASE"/>
    <property type="match status" value="1"/>
</dbReference>
<dbReference type="EMBL" id="VUNR01000003">
    <property type="protein sequence ID" value="MSU07786.1"/>
    <property type="molecule type" value="Genomic_DNA"/>
</dbReference>
<name>A0A6I2UG88_9FIRM</name>
<organism evidence="2 3">
    <name type="scientific">Anaerovibrio slackiae</name>
    <dbReference type="NCBI Taxonomy" id="2652309"/>
    <lineage>
        <taxon>Bacteria</taxon>
        <taxon>Bacillati</taxon>
        <taxon>Bacillota</taxon>
        <taxon>Negativicutes</taxon>
        <taxon>Selenomonadales</taxon>
        <taxon>Selenomonadaceae</taxon>
        <taxon>Anaerovibrio</taxon>
    </lineage>
</organism>
<sequence length="443" mass="51799">MSEQVTIIMPVYNPGKYLCPCLDSLLAQTMEDFRIIAIDDGSTDNSWDVLQEYAAQDARVLPQQNPYNIGAARTRNIGIQLARGEYVVILDADDYFEPDYLECLWTACKENDLDIAICDFYRRDELAGKEILVTPPHTFQSIINKPFNWKEIPRYIFQLFQFPPYLKMYRRIFISEYSVLFQDLSNSNDVYFSEMSLIYANRIMHIAKPLLHYRYNTGQQISTPRGRNIECLLWAFMKTYNELCRLGIYEALKKGFFSHVAFTVCACSGYVSREKESAYFELWQERGLPSLDMFNLTRECFNSSFAYKKWQALKKGCNFEDLITEVVFKEETYRAFFHESSVRNLGIAHWGYGKLGKEFQEYAQKYNFQVVEFYDKDCSKWGEYNGISVKSFHECSPLAEMIVVTNERFIDDVLNQTMGTSLKVFDFTAYCLYGVGFEESICY</sequence>
<keyword evidence="2" id="KW-0808">Transferase</keyword>
<dbReference type="RefSeq" id="WP_154405676.1">
    <property type="nucleotide sequence ID" value="NZ_VUNR01000003.1"/>
</dbReference>
<dbReference type="Proteomes" id="UP000433181">
    <property type="component" value="Unassembled WGS sequence"/>
</dbReference>
<evidence type="ECO:0000313" key="2">
    <source>
        <dbReference type="EMBL" id="MSU07786.1"/>
    </source>
</evidence>
<dbReference type="Pfam" id="PF00535">
    <property type="entry name" value="Glycos_transf_2"/>
    <property type="match status" value="1"/>
</dbReference>
<dbReference type="SUPFAM" id="SSF53448">
    <property type="entry name" value="Nucleotide-diphospho-sugar transferases"/>
    <property type="match status" value="1"/>
</dbReference>
<dbReference type="CDD" id="cd00761">
    <property type="entry name" value="Glyco_tranf_GTA_type"/>
    <property type="match status" value="1"/>
</dbReference>
<feature type="domain" description="Glycosyltransferase 2-like" evidence="1">
    <location>
        <begin position="6"/>
        <end position="142"/>
    </location>
</feature>